<evidence type="ECO:0000313" key="2">
    <source>
        <dbReference type="EMBL" id="GAL94819.1"/>
    </source>
</evidence>
<reference evidence="4" key="1">
    <citation type="journal article" date="2015" name="Genome">
        <title>Whole Genome Sequence of the Non-Microcystin-Producing Microcystis aeruginosa Strain NIES-44.</title>
        <authorList>
            <person name="Okano K."/>
            <person name="Miyata N."/>
            <person name="Ozaki Y."/>
        </authorList>
    </citation>
    <scope>NUCLEOTIDE SEQUENCE [LARGE SCALE GENOMIC DNA]</scope>
    <source>
        <strain evidence="4">NIES-44</strain>
    </source>
</reference>
<feature type="domain" description="Transposase IS66 central" evidence="1">
    <location>
        <begin position="9"/>
        <end position="72"/>
    </location>
</feature>
<sequence length="103" mass="11231">MWNISGVGFSLFQAGDTRSRQELEHLLGKSFAGVLISDDFSVYNGYGAAAQQKCLAHLLRHFKQVEKLKTPHHSRKPLGNICNIEKPALGLSITTGSGIFDCG</sequence>
<dbReference type="EMBL" id="BBPA01000065">
    <property type="protein sequence ID" value="GAL94826.1"/>
    <property type="molecule type" value="Genomic_DNA"/>
</dbReference>
<name>A0A0A1VZY6_MICAE</name>
<dbReference type="EMBL" id="BBPA01000064">
    <property type="protein sequence ID" value="GAL94819.1"/>
    <property type="molecule type" value="Genomic_DNA"/>
</dbReference>
<evidence type="ECO:0000259" key="1">
    <source>
        <dbReference type="Pfam" id="PF03050"/>
    </source>
</evidence>
<gene>
    <name evidence="2" type="ORF">N44_03674</name>
    <name evidence="3" type="ORF">N44_03681</name>
</gene>
<dbReference type="Pfam" id="PF03050">
    <property type="entry name" value="DDE_Tnp_IS66"/>
    <property type="match status" value="1"/>
</dbReference>
<proteinExistence type="predicted"/>
<dbReference type="Proteomes" id="UP000030321">
    <property type="component" value="Unassembled WGS sequence"/>
</dbReference>
<evidence type="ECO:0000313" key="3">
    <source>
        <dbReference type="EMBL" id="GAL94826.1"/>
    </source>
</evidence>
<protein>
    <submittedName>
        <fullName evidence="3">Mobile element protein</fullName>
    </submittedName>
</protein>
<organism evidence="3 4">
    <name type="scientific">Microcystis aeruginosa NIES-44</name>
    <dbReference type="NCBI Taxonomy" id="449439"/>
    <lineage>
        <taxon>Bacteria</taxon>
        <taxon>Bacillati</taxon>
        <taxon>Cyanobacteriota</taxon>
        <taxon>Cyanophyceae</taxon>
        <taxon>Oscillatoriophycideae</taxon>
        <taxon>Chroococcales</taxon>
        <taxon>Microcystaceae</taxon>
        <taxon>Microcystis</taxon>
    </lineage>
</organism>
<dbReference type="InterPro" id="IPR004291">
    <property type="entry name" value="Transposase_IS66_central"/>
</dbReference>
<comment type="caution">
    <text evidence="3">The sequence shown here is derived from an EMBL/GenBank/DDBJ whole genome shotgun (WGS) entry which is preliminary data.</text>
</comment>
<dbReference type="AlphaFoldDB" id="A0A0A1VZY6"/>
<accession>A0A0A1VZY6</accession>
<reference evidence="3" key="2">
    <citation type="journal article" date="2015" name="Genome Announc.">
        <title>Whole Genome Sequence of the Non-Microcystin-Producing Microcystis aeruginosa Strain NIES-44.</title>
        <authorList>
            <person name="Okano K."/>
            <person name="Miyata N."/>
            <person name="Ozaki Y."/>
        </authorList>
    </citation>
    <scope>NUCLEOTIDE SEQUENCE</scope>
    <source>
        <strain evidence="3">NIES-44</strain>
    </source>
</reference>
<evidence type="ECO:0000313" key="4">
    <source>
        <dbReference type="Proteomes" id="UP000030321"/>
    </source>
</evidence>